<dbReference type="Proteomes" id="UP000186817">
    <property type="component" value="Unassembled WGS sequence"/>
</dbReference>
<accession>A0A1Q9C566</accession>
<dbReference type="SMART" id="SM00225">
    <property type="entry name" value="BTB"/>
    <property type="match status" value="1"/>
</dbReference>
<dbReference type="InterPro" id="IPR011333">
    <property type="entry name" value="SKP1/BTB/POZ_sf"/>
</dbReference>
<feature type="compositionally biased region" description="Basic and acidic residues" evidence="1">
    <location>
        <begin position="7"/>
        <end position="26"/>
    </location>
</feature>
<dbReference type="InterPro" id="IPR002083">
    <property type="entry name" value="MATH/TRAF_dom"/>
</dbReference>
<dbReference type="CDD" id="cd00121">
    <property type="entry name" value="MATH"/>
    <property type="match status" value="1"/>
</dbReference>
<protein>
    <submittedName>
        <fullName evidence="3">BTB/POZ and MATH domain-containing protein 1</fullName>
    </submittedName>
</protein>
<dbReference type="OrthoDB" id="6359816at2759"/>
<dbReference type="AlphaFoldDB" id="A0A1Q9C566"/>
<dbReference type="CDD" id="cd18186">
    <property type="entry name" value="BTB_POZ_ZBTB_KLHL-like"/>
    <property type="match status" value="1"/>
</dbReference>
<feature type="region of interest" description="Disordered" evidence="1">
    <location>
        <begin position="1"/>
        <end position="26"/>
    </location>
</feature>
<sequence>MAAMTAEELRAAIEATRRQTEAEEARGAEITVEIAHADERWRLRRELEQMRGRLEHQQTANESQERHRRSVDEDRGRPYVEYPPRKPHIMKARGGTSINCADTVVRGEHVWRIEGFSWLRGMLKQRQQRFVCSLPFDLGDEMFYFVYSPWEQDLCRQQHQHGSLAILLSTEECLAIRYSIYVKAWNGEFVQWGETCNVVHFGSSIKISAYGPDVHLDGHPPASVGIFGLSHEELLQSEWVDNDTLVVKFELEVRPDGGGASQPLSLVAEAEVPEPTILEEMQALLKEGTCSDVRFMVQGEEIEAHSQVLCARSEVLSKQLTAGMQESVSKVITIEDCDAATFRAFLQFLYTDHLPDARSEQSWDDEDENANGSLQLSLVQELLSVSHKYQVKRLQAWCEATLAEEVNASQVCDILCQAHLLQAKRLEQACLSFIKDNPSRVLTLPAYVELAKKWPEIGLKVHLFTAGVSETEDEKPQEQESEPASE</sequence>
<dbReference type="PROSITE" id="PS50097">
    <property type="entry name" value="BTB"/>
    <property type="match status" value="1"/>
</dbReference>
<feature type="domain" description="BTB" evidence="2">
    <location>
        <begin position="291"/>
        <end position="358"/>
    </location>
</feature>
<comment type="caution">
    <text evidence="3">The sequence shown here is derived from an EMBL/GenBank/DDBJ whole genome shotgun (WGS) entry which is preliminary data.</text>
</comment>
<name>A0A1Q9C566_SYMMI</name>
<feature type="region of interest" description="Disordered" evidence="1">
    <location>
        <begin position="52"/>
        <end position="93"/>
    </location>
</feature>
<dbReference type="Pfam" id="PF00651">
    <property type="entry name" value="BTB"/>
    <property type="match status" value="1"/>
</dbReference>
<dbReference type="PANTHER" id="PTHR24413">
    <property type="entry name" value="SPECKLE-TYPE POZ PROTEIN"/>
    <property type="match status" value="1"/>
</dbReference>
<evidence type="ECO:0000313" key="3">
    <source>
        <dbReference type="EMBL" id="OLP78062.1"/>
    </source>
</evidence>
<keyword evidence="4" id="KW-1185">Reference proteome</keyword>
<evidence type="ECO:0000256" key="1">
    <source>
        <dbReference type="SAM" id="MobiDB-lite"/>
    </source>
</evidence>
<organism evidence="3 4">
    <name type="scientific">Symbiodinium microadriaticum</name>
    <name type="common">Dinoflagellate</name>
    <name type="synonym">Zooxanthella microadriatica</name>
    <dbReference type="NCBI Taxonomy" id="2951"/>
    <lineage>
        <taxon>Eukaryota</taxon>
        <taxon>Sar</taxon>
        <taxon>Alveolata</taxon>
        <taxon>Dinophyceae</taxon>
        <taxon>Suessiales</taxon>
        <taxon>Symbiodiniaceae</taxon>
        <taxon>Symbiodinium</taxon>
    </lineage>
</organism>
<evidence type="ECO:0000259" key="2">
    <source>
        <dbReference type="PROSITE" id="PS50097"/>
    </source>
</evidence>
<proteinExistence type="predicted"/>
<dbReference type="SUPFAM" id="SSF54695">
    <property type="entry name" value="POZ domain"/>
    <property type="match status" value="1"/>
</dbReference>
<dbReference type="CDD" id="cd14733">
    <property type="entry name" value="BACK"/>
    <property type="match status" value="1"/>
</dbReference>
<evidence type="ECO:0000313" key="4">
    <source>
        <dbReference type="Proteomes" id="UP000186817"/>
    </source>
</evidence>
<dbReference type="InterPro" id="IPR000210">
    <property type="entry name" value="BTB/POZ_dom"/>
</dbReference>
<dbReference type="SUPFAM" id="SSF49599">
    <property type="entry name" value="TRAF domain-like"/>
    <property type="match status" value="1"/>
</dbReference>
<dbReference type="GO" id="GO:0030163">
    <property type="term" value="P:protein catabolic process"/>
    <property type="evidence" value="ECO:0007669"/>
    <property type="project" value="UniProtKB-ARBA"/>
</dbReference>
<reference evidence="3 4" key="1">
    <citation type="submission" date="2016-02" db="EMBL/GenBank/DDBJ databases">
        <title>Genome analysis of coral dinoflagellate symbionts highlights evolutionary adaptations to a symbiotic lifestyle.</title>
        <authorList>
            <person name="Aranda M."/>
            <person name="Li Y."/>
            <person name="Liew Y.J."/>
            <person name="Baumgarten S."/>
            <person name="Simakov O."/>
            <person name="Wilson M."/>
            <person name="Piel J."/>
            <person name="Ashoor H."/>
            <person name="Bougouffa S."/>
            <person name="Bajic V.B."/>
            <person name="Ryu T."/>
            <person name="Ravasi T."/>
            <person name="Bayer T."/>
            <person name="Micklem G."/>
            <person name="Kim H."/>
            <person name="Bhak J."/>
            <person name="Lajeunesse T.C."/>
            <person name="Voolstra C.R."/>
        </authorList>
    </citation>
    <scope>NUCLEOTIDE SEQUENCE [LARGE SCALE GENOMIC DNA]</scope>
    <source>
        <strain evidence="3 4">CCMP2467</strain>
    </source>
</reference>
<dbReference type="Gene3D" id="3.30.710.10">
    <property type="entry name" value="Potassium Channel Kv1.1, Chain A"/>
    <property type="match status" value="1"/>
</dbReference>
<gene>
    <name evidence="3" type="primary">BPM1</name>
    <name evidence="3" type="ORF">AK812_SmicGene41805</name>
</gene>
<dbReference type="EMBL" id="LSRX01001668">
    <property type="protein sequence ID" value="OLP78062.1"/>
    <property type="molecule type" value="Genomic_DNA"/>
</dbReference>